<evidence type="ECO:0000256" key="6">
    <source>
        <dbReference type="SAM" id="SignalP"/>
    </source>
</evidence>
<evidence type="ECO:0000313" key="7">
    <source>
        <dbReference type="EMBL" id="KAK7868264.1"/>
    </source>
</evidence>
<keyword evidence="5" id="KW-0472">Membrane</keyword>
<evidence type="ECO:0000256" key="5">
    <source>
        <dbReference type="SAM" id="Phobius"/>
    </source>
</evidence>
<protein>
    <recommendedName>
        <fullName evidence="9">UDP-glucuronosyltransferase</fullName>
    </recommendedName>
</protein>
<keyword evidence="3 4" id="KW-0808">Transferase</keyword>
<comment type="caution">
    <text evidence="7">The sequence shown here is derived from an EMBL/GenBank/DDBJ whole genome shotgun (WGS) entry which is preliminary data.</text>
</comment>
<dbReference type="InterPro" id="IPR002213">
    <property type="entry name" value="UDP_glucos_trans"/>
</dbReference>
<dbReference type="Pfam" id="PF00201">
    <property type="entry name" value="UDPGT"/>
    <property type="match status" value="1"/>
</dbReference>
<evidence type="ECO:0000256" key="2">
    <source>
        <dbReference type="ARBA" id="ARBA00022676"/>
    </source>
</evidence>
<dbReference type="InterPro" id="IPR035595">
    <property type="entry name" value="UDP_glycos_trans_CS"/>
</dbReference>
<accession>A0AAN9VNA9</accession>
<evidence type="ECO:0000256" key="4">
    <source>
        <dbReference type="RuleBase" id="RU003718"/>
    </source>
</evidence>
<dbReference type="PANTHER" id="PTHR48043">
    <property type="entry name" value="EG:EG0003.4 PROTEIN-RELATED"/>
    <property type="match status" value="1"/>
</dbReference>
<sequence length="539" mass="59597">MGASGLWLWAVAAALLLLGGGGGGAGGGGATGVEAGRVLGIFYFPGRSHFVVIEKLLKELAKRGHQVDVVSHFPQEKPLPNYRDFSLAGSYPSMVNLWTFELLQSFHFFKMMTWMWDENVEICRKVMEHPVMKQLAESREKYDVVLVEVFGADCAYGYAYKVGAPVIGITTLVGLPWVQERVGNPENPAYVPGAQLPFTSHMSLWERTLNTLGQLYAVWGEKLRGRRLNDQLLREHLGADMPPLSELIERNTSLVMVNSHFSLNGARPAVPGYVEVGGMNVDPNPEPLPEPFRSFLDGAGAAGAVLVSFGSLVPGEKLPPKQLQAFLKVLGALPQRVVWRVNASRVPGGLPRNVIGSTWIPQQALLSHPNMRAFVTHGGLGGTHEAVHWGVPTVTIPFFSDQHQNGFLMQQHGAGRVLQFDDITEDSLRQALHAVLNDPSYRENARRLSEQFRDRPQAPLETAVWWTEYVMRHRGAPHLRSAAVGLSWVQLWLLDVGAALLAILVLLTTFLWLIVRVVTNCFFSKPNDRDSKTKKAKTN</sequence>
<dbReference type="SUPFAM" id="SSF53756">
    <property type="entry name" value="UDP-Glycosyltransferase/glycogen phosphorylase"/>
    <property type="match status" value="1"/>
</dbReference>
<feature type="transmembrane region" description="Helical" evidence="5">
    <location>
        <begin position="491"/>
        <end position="515"/>
    </location>
</feature>
<dbReference type="PROSITE" id="PS00375">
    <property type="entry name" value="UDPGT"/>
    <property type="match status" value="1"/>
</dbReference>
<dbReference type="FunFam" id="3.40.50.2000:FF:000050">
    <property type="entry name" value="UDP-glucuronosyltransferase"/>
    <property type="match status" value="1"/>
</dbReference>
<dbReference type="InterPro" id="IPR050271">
    <property type="entry name" value="UDP-glycosyltransferase"/>
</dbReference>
<reference evidence="7 8" key="1">
    <citation type="submission" date="2024-03" db="EMBL/GenBank/DDBJ databases">
        <title>The genome assembly and annotation of the cricket Gryllus longicercus Weissman &amp; Gray.</title>
        <authorList>
            <person name="Szrajer S."/>
            <person name="Gray D."/>
            <person name="Ylla G."/>
        </authorList>
    </citation>
    <scope>NUCLEOTIDE SEQUENCE [LARGE SCALE GENOMIC DNA]</scope>
    <source>
        <strain evidence="7">DAG 2021-001</strain>
        <tissue evidence="7">Whole body minus gut</tissue>
    </source>
</reference>
<proteinExistence type="inferred from homology"/>
<dbReference type="EMBL" id="JAZDUA010000098">
    <property type="protein sequence ID" value="KAK7868264.1"/>
    <property type="molecule type" value="Genomic_DNA"/>
</dbReference>
<keyword evidence="5" id="KW-0812">Transmembrane</keyword>
<keyword evidence="2 4" id="KW-0328">Glycosyltransferase</keyword>
<feature type="signal peptide" evidence="6">
    <location>
        <begin position="1"/>
        <end position="24"/>
    </location>
</feature>
<dbReference type="AlphaFoldDB" id="A0AAN9VNA9"/>
<keyword evidence="8" id="KW-1185">Reference proteome</keyword>
<evidence type="ECO:0000256" key="3">
    <source>
        <dbReference type="ARBA" id="ARBA00022679"/>
    </source>
</evidence>
<evidence type="ECO:0000256" key="1">
    <source>
        <dbReference type="ARBA" id="ARBA00009995"/>
    </source>
</evidence>
<dbReference type="Proteomes" id="UP001378592">
    <property type="component" value="Unassembled WGS sequence"/>
</dbReference>
<dbReference type="PANTHER" id="PTHR48043:SF145">
    <property type="entry name" value="FI06409P-RELATED"/>
    <property type="match status" value="1"/>
</dbReference>
<keyword evidence="6" id="KW-0732">Signal</keyword>
<gene>
    <name evidence="7" type="ORF">R5R35_000661</name>
</gene>
<comment type="similarity">
    <text evidence="1 4">Belongs to the UDP-glycosyltransferase family.</text>
</comment>
<evidence type="ECO:0000313" key="8">
    <source>
        <dbReference type="Proteomes" id="UP001378592"/>
    </source>
</evidence>
<feature type="chain" id="PRO_5042894217" description="UDP-glucuronosyltransferase" evidence="6">
    <location>
        <begin position="25"/>
        <end position="539"/>
    </location>
</feature>
<name>A0AAN9VNA9_9ORTH</name>
<organism evidence="7 8">
    <name type="scientific">Gryllus longicercus</name>
    <dbReference type="NCBI Taxonomy" id="2509291"/>
    <lineage>
        <taxon>Eukaryota</taxon>
        <taxon>Metazoa</taxon>
        <taxon>Ecdysozoa</taxon>
        <taxon>Arthropoda</taxon>
        <taxon>Hexapoda</taxon>
        <taxon>Insecta</taxon>
        <taxon>Pterygota</taxon>
        <taxon>Neoptera</taxon>
        <taxon>Polyneoptera</taxon>
        <taxon>Orthoptera</taxon>
        <taxon>Ensifera</taxon>
        <taxon>Gryllidea</taxon>
        <taxon>Grylloidea</taxon>
        <taxon>Gryllidae</taxon>
        <taxon>Gryllinae</taxon>
        <taxon>Gryllus</taxon>
    </lineage>
</organism>
<dbReference type="CDD" id="cd03784">
    <property type="entry name" value="GT1_Gtf-like"/>
    <property type="match status" value="1"/>
</dbReference>
<keyword evidence="5" id="KW-1133">Transmembrane helix</keyword>
<dbReference type="Gene3D" id="3.40.50.2000">
    <property type="entry name" value="Glycogen Phosphorylase B"/>
    <property type="match status" value="2"/>
</dbReference>
<evidence type="ECO:0008006" key="9">
    <source>
        <dbReference type="Google" id="ProtNLM"/>
    </source>
</evidence>
<dbReference type="GO" id="GO:0008194">
    <property type="term" value="F:UDP-glycosyltransferase activity"/>
    <property type="evidence" value="ECO:0007669"/>
    <property type="project" value="InterPro"/>
</dbReference>